<accession>Q7UNZ9</accession>
<dbReference type="InParanoid" id="Q7UNZ9"/>
<evidence type="ECO:0000313" key="2">
    <source>
        <dbReference type="Proteomes" id="UP000001025"/>
    </source>
</evidence>
<dbReference type="EnsemblBacteria" id="CAD75266">
    <property type="protein sequence ID" value="CAD75266"/>
    <property type="gene ID" value="RB7246"/>
</dbReference>
<sequence>MHSDLVPPRNLPFLSIGNPCQFGYFKGRWLHRSESRWFIFNCCGWVEPFV</sequence>
<dbReference type="AlphaFoldDB" id="Q7UNZ9"/>
<reference evidence="1 2" key="1">
    <citation type="journal article" date="2003" name="Proc. Natl. Acad. Sci. U.S.A.">
        <title>Complete genome sequence of the marine planctomycete Pirellula sp. strain 1.</title>
        <authorList>
            <person name="Gloeckner F.O."/>
            <person name="Kube M."/>
            <person name="Bauer M."/>
            <person name="Teeling H."/>
            <person name="Lombardot T."/>
            <person name="Ludwig W."/>
            <person name="Gade D."/>
            <person name="Beck A."/>
            <person name="Borzym K."/>
            <person name="Heitmann K."/>
            <person name="Rabus R."/>
            <person name="Schlesner H."/>
            <person name="Amann R."/>
            <person name="Reinhardt R."/>
        </authorList>
    </citation>
    <scope>NUCLEOTIDE SEQUENCE [LARGE SCALE GENOMIC DNA]</scope>
    <source>
        <strain evidence="2">DSM 10527 / NCIMB 13988 / SH1</strain>
    </source>
</reference>
<dbReference type="KEGG" id="rba:RB7246"/>
<proteinExistence type="predicted"/>
<protein>
    <submittedName>
        <fullName evidence="1">Uncharacterized protein</fullName>
    </submittedName>
</protein>
<dbReference type="EMBL" id="BX294145">
    <property type="protein sequence ID" value="CAD75266.1"/>
    <property type="molecule type" value="Genomic_DNA"/>
</dbReference>
<organism evidence="1 2">
    <name type="scientific">Rhodopirellula baltica (strain DSM 10527 / NCIMB 13988 / SH1)</name>
    <dbReference type="NCBI Taxonomy" id="243090"/>
    <lineage>
        <taxon>Bacteria</taxon>
        <taxon>Pseudomonadati</taxon>
        <taxon>Planctomycetota</taxon>
        <taxon>Planctomycetia</taxon>
        <taxon>Pirellulales</taxon>
        <taxon>Pirellulaceae</taxon>
        <taxon>Rhodopirellula</taxon>
    </lineage>
</organism>
<name>Q7UNZ9_RHOBA</name>
<evidence type="ECO:0000313" key="1">
    <source>
        <dbReference type="EMBL" id="CAD75266.1"/>
    </source>
</evidence>
<dbReference type="STRING" id="243090.RB7246"/>
<dbReference type="Proteomes" id="UP000001025">
    <property type="component" value="Chromosome"/>
</dbReference>
<dbReference type="HOGENOM" id="CLU_3122027_0_0_0"/>
<gene>
    <name evidence="1" type="ordered locus">RB7246</name>
</gene>
<keyword evidence="2" id="KW-1185">Reference proteome</keyword>